<comment type="caution">
    <text evidence="1">The sequence shown here is derived from an EMBL/GenBank/DDBJ whole genome shotgun (WGS) entry which is preliminary data.</text>
</comment>
<protein>
    <submittedName>
        <fullName evidence="1">Uncharacterized protein</fullName>
    </submittedName>
</protein>
<sequence>MDNKREEEVKIEDEMTEGMIRREREERKEKIKTSRMKSKERRLLARYRCGNEMNARKYWKEEKERNCRVCNETEENLWHVLRECRETKIEKGIEEALEEGGEGLEILKDIEKIRANKMGI</sequence>
<evidence type="ECO:0000313" key="1">
    <source>
        <dbReference type="EMBL" id="KAK0169307.1"/>
    </source>
</evidence>
<reference evidence="1" key="1">
    <citation type="journal article" date="2023" name="bioRxiv">
        <title>Scaffold-level genome assemblies of two parasitoid biocontrol wasps reveal the parthenogenesis mechanism and an associated novel virus.</title>
        <authorList>
            <person name="Inwood S."/>
            <person name="Skelly J."/>
            <person name="Guhlin J."/>
            <person name="Harrop T."/>
            <person name="Goldson S."/>
            <person name="Dearden P."/>
        </authorList>
    </citation>
    <scope>NUCLEOTIDE SEQUENCE</scope>
    <source>
        <strain evidence="1">Irish</strain>
        <tissue evidence="1">Whole body</tissue>
    </source>
</reference>
<keyword evidence="2" id="KW-1185">Reference proteome</keyword>
<gene>
    <name evidence="1" type="ORF">PV328_012222</name>
</gene>
<evidence type="ECO:0000313" key="2">
    <source>
        <dbReference type="Proteomes" id="UP001168990"/>
    </source>
</evidence>
<accession>A0AA39FGT0</accession>
<name>A0AA39FGT0_9HYME</name>
<organism evidence="1 2">
    <name type="scientific">Microctonus aethiopoides</name>
    <dbReference type="NCBI Taxonomy" id="144406"/>
    <lineage>
        <taxon>Eukaryota</taxon>
        <taxon>Metazoa</taxon>
        <taxon>Ecdysozoa</taxon>
        <taxon>Arthropoda</taxon>
        <taxon>Hexapoda</taxon>
        <taxon>Insecta</taxon>
        <taxon>Pterygota</taxon>
        <taxon>Neoptera</taxon>
        <taxon>Endopterygota</taxon>
        <taxon>Hymenoptera</taxon>
        <taxon>Apocrita</taxon>
        <taxon>Ichneumonoidea</taxon>
        <taxon>Braconidae</taxon>
        <taxon>Euphorinae</taxon>
        <taxon>Microctonus</taxon>
    </lineage>
</organism>
<dbReference type="Proteomes" id="UP001168990">
    <property type="component" value="Unassembled WGS sequence"/>
</dbReference>
<proteinExistence type="predicted"/>
<dbReference type="AlphaFoldDB" id="A0AA39FGT0"/>
<reference evidence="1" key="2">
    <citation type="submission" date="2023-03" db="EMBL/GenBank/DDBJ databases">
        <authorList>
            <person name="Inwood S.N."/>
            <person name="Skelly J.G."/>
            <person name="Guhlin J."/>
            <person name="Harrop T.W.R."/>
            <person name="Goldson S.G."/>
            <person name="Dearden P.K."/>
        </authorList>
    </citation>
    <scope>NUCLEOTIDE SEQUENCE</scope>
    <source>
        <strain evidence="1">Irish</strain>
        <tissue evidence="1">Whole body</tissue>
    </source>
</reference>
<dbReference type="EMBL" id="JAQQBS010000737">
    <property type="protein sequence ID" value="KAK0169307.1"/>
    <property type="molecule type" value="Genomic_DNA"/>
</dbReference>